<evidence type="ECO:0000256" key="4">
    <source>
        <dbReference type="ARBA" id="ARBA00023163"/>
    </source>
</evidence>
<evidence type="ECO:0000313" key="7">
    <source>
        <dbReference type="EMBL" id="KAJ8955504.1"/>
    </source>
</evidence>
<dbReference type="EMBL" id="JANEYF010001877">
    <property type="protein sequence ID" value="KAJ8955504.1"/>
    <property type="molecule type" value="Genomic_DNA"/>
</dbReference>
<reference evidence="7" key="1">
    <citation type="journal article" date="2023" name="Insect Mol. Biol.">
        <title>Genome sequencing provides insights into the evolution of gene families encoding plant cell wall-degrading enzymes in longhorned beetles.</title>
        <authorList>
            <person name="Shin N.R."/>
            <person name="Okamura Y."/>
            <person name="Kirsch R."/>
            <person name="Pauchet Y."/>
        </authorList>
    </citation>
    <scope>NUCLEOTIDE SEQUENCE</scope>
    <source>
        <strain evidence="7">RBIC_L_NR</strain>
    </source>
</reference>
<name>A0AAV8YVI3_9CUCU</name>
<keyword evidence="3" id="KW-0805">Transcription regulation</keyword>
<keyword evidence="8" id="KW-1185">Reference proteome</keyword>
<evidence type="ECO:0000256" key="3">
    <source>
        <dbReference type="ARBA" id="ARBA00023015"/>
    </source>
</evidence>
<keyword evidence="4" id="KW-0804">Transcription</keyword>
<comment type="subunit">
    <text evidence="1">Self-associates forming complexes of several hundred monomers.</text>
</comment>
<proteinExistence type="predicted"/>
<evidence type="ECO:0000259" key="6">
    <source>
        <dbReference type="Pfam" id="PF13873"/>
    </source>
</evidence>
<feature type="domain" description="Myb/SANT-like DNA-binding" evidence="6">
    <location>
        <begin position="6"/>
        <end position="80"/>
    </location>
</feature>
<evidence type="ECO:0000256" key="2">
    <source>
        <dbReference type="ARBA" id="ARBA00016807"/>
    </source>
</evidence>
<sequence length="200" mass="22953">MDTKKRSTRTRPEHQRIIIDFVEKHPEMLTNSFRCAESRNKYNENWRILCITLNSVGYGEKSVEQWQRVLVDWLTKVKIKWINIKKDIKGTGGGPGSGSVLNDLEQRLLHLKGFSSVERDGSTQEIGLRQLQLQTKPGEEKTNGHKNYPGSTFATEALFEHDYENIMEISEYVSVDNNIEINSVSTETSTAQKRTVKTSY</sequence>
<organism evidence="7 8">
    <name type="scientific">Rhamnusium bicolor</name>
    <dbReference type="NCBI Taxonomy" id="1586634"/>
    <lineage>
        <taxon>Eukaryota</taxon>
        <taxon>Metazoa</taxon>
        <taxon>Ecdysozoa</taxon>
        <taxon>Arthropoda</taxon>
        <taxon>Hexapoda</taxon>
        <taxon>Insecta</taxon>
        <taxon>Pterygota</taxon>
        <taxon>Neoptera</taxon>
        <taxon>Endopterygota</taxon>
        <taxon>Coleoptera</taxon>
        <taxon>Polyphaga</taxon>
        <taxon>Cucujiformia</taxon>
        <taxon>Chrysomeloidea</taxon>
        <taxon>Cerambycidae</taxon>
        <taxon>Lepturinae</taxon>
        <taxon>Rhagiini</taxon>
        <taxon>Rhamnusium</taxon>
    </lineage>
</organism>
<comment type="caution">
    <text evidence="7">The sequence shown here is derived from an EMBL/GenBank/DDBJ whole genome shotgun (WGS) entry which is preliminary data.</text>
</comment>
<gene>
    <name evidence="7" type="ORF">NQ314_006887</name>
</gene>
<evidence type="ECO:0000256" key="5">
    <source>
        <dbReference type="ARBA" id="ARBA00025466"/>
    </source>
</evidence>
<dbReference type="Pfam" id="PF13873">
    <property type="entry name" value="Myb_DNA-bind_5"/>
    <property type="match status" value="1"/>
</dbReference>
<comment type="function">
    <text evidence="5">Involved in transvection phenomena (= synapsis-dependent gene expression), where the synaptic pairing of chromosomes carrying genes with which zeste interacts influences the expression of these genes. Zeste binds to DNA and stimulates transcription from a nearby promoter.</text>
</comment>
<protein>
    <recommendedName>
        <fullName evidence="2">Regulatory protein zeste</fullName>
    </recommendedName>
</protein>
<dbReference type="AlphaFoldDB" id="A0AAV8YVI3"/>
<accession>A0AAV8YVI3</accession>
<evidence type="ECO:0000313" key="8">
    <source>
        <dbReference type="Proteomes" id="UP001162156"/>
    </source>
</evidence>
<evidence type="ECO:0000256" key="1">
    <source>
        <dbReference type="ARBA" id="ARBA00011764"/>
    </source>
</evidence>
<dbReference type="InterPro" id="IPR028002">
    <property type="entry name" value="Myb_DNA-bind_5"/>
</dbReference>
<dbReference type="Proteomes" id="UP001162156">
    <property type="component" value="Unassembled WGS sequence"/>
</dbReference>